<dbReference type="InterPro" id="IPR011991">
    <property type="entry name" value="ArsR-like_HTH"/>
</dbReference>
<reference evidence="5" key="2">
    <citation type="journal article" date="2021" name="Microbiol. Resour. Announc.">
        <title>Complete Genome Sequence of Polycladomyces abyssicola JIR-001T, Isolated from Hemipelagic Sediment in Deep Seawater.</title>
        <authorList>
            <person name="Tsubouchi T."/>
            <person name="Kaneko Y."/>
        </authorList>
    </citation>
    <scope>NUCLEOTIDE SEQUENCE</scope>
    <source>
        <strain evidence="5">JIR-001</strain>
    </source>
</reference>
<evidence type="ECO:0000256" key="2">
    <source>
        <dbReference type="ARBA" id="ARBA00023125"/>
    </source>
</evidence>
<dbReference type="AlphaFoldDB" id="A0A8D5UFE2"/>
<proteinExistence type="predicted"/>
<dbReference type="PANTHER" id="PTHR33154:SF33">
    <property type="entry name" value="TRANSCRIPTIONAL REPRESSOR SDPR"/>
    <property type="match status" value="1"/>
</dbReference>
<dbReference type="PRINTS" id="PR00778">
    <property type="entry name" value="HTHARSR"/>
</dbReference>
<dbReference type="InterPro" id="IPR036388">
    <property type="entry name" value="WH-like_DNA-bd_sf"/>
</dbReference>
<reference evidence="5" key="1">
    <citation type="journal article" date="2013" name="Int. J. Syst. Evol. Microbiol.">
        <title>Polycladomyces abyssicola gen. nov., sp. nov., a thermophilic filamentous bacterium isolated from hemipelagic sediment.</title>
        <authorList>
            <person name="Tsubouchi T."/>
            <person name="Shimane Y."/>
            <person name="Mori K."/>
            <person name="Usui K."/>
            <person name="Hiraki T."/>
            <person name="Tame A."/>
            <person name="Uematsu K."/>
            <person name="Maruyama T."/>
            <person name="Hatada Y."/>
        </authorList>
    </citation>
    <scope>NUCLEOTIDE SEQUENCE</scope>
    <source>
        <strain evidence="5">JIR-001</strain>
    </source>
</reference>
<dbReference type="CDD" id="cd00090">
    <property type="entry name" value="HTH_ARSR"/>
    <property type="match status" value="1"/>
</dbReference>
<dbReference type="GO" id="GO:0003700">
    <property type="term" value="F:DNA-binding transcription factor activity"/>
    <property type="evidence" value="ECO:0007669"/>
    <property type="project" value="InterPro"/>
</dbReference>
<evidence type="ECO:0000313" key="5">
    <source>
        <dbReference type="EMBL" id="BCU81703.1"/>
    </source>
</evidence>
<evidence type="ECO:0000256" key="1">
    <source>
        <dbReference type="ARBA" id="ARBA00023015"/>
    </source>
</evidence>
<name>A0A8D5UFE2_9BACL</name>
<keyword evidence="2" id="KW-0238">DNA-binding</keyword>
<keyword evidence="1" id="KW-0805">Transcription regulation</keyword>
<dbReference type="PANTHER" id="PTHR33154">
    <property type="entry name" value="TRANSCRIPTIONAL REGULATOR, ARSR FAMILY"/>
    <property type="match status" value="1"/>
</dbReference>
<dbReference type="InterPro" id="IPR001845">
    <property type="entry name" value="HTH_ArsR_DNA-bd_dom"/>
</dbReference>
<dbReference type="EMBL" id="AP024601">
    <property type="protein sequence ID" value="BCU81703.1"/>
    <property type="molecule type" value="Genomic_DNA"/>
</dbReference>
<dbReference type="Gene3D" id="1.10.10.10">
    <property type="entry name" value="Winged helix-like DNA-binding domain superfamily/Winged helix DNA-binding domain"/>
    <property type="match status" value="1"/>
</dbReference>
<keyword evidence="6" id="KW-1185">Reference proteome</keyword>
<dbReference type="Pfam" id="PF01022">
    <property type="entry name" value="HTH_5"/>
    <property type="match status" value="1"/>
</dbReference>
<accession>A0A8D5UFE2</accession>
<evidence type="ECO:0000313" key="6">
    <source>
        <dbReference type="Proteomes" id="UP000677436"/>
    </source>
</evidence>
<sequence>MKQSKVSYHLKELKNAGLVHERKEGKWHYYSINKDTLKDFCQELNDCYFLRT</sequence>
<dbReference type="GO" id="GO:0003677">
    <property type="term" value="F:DNA binding"/>
    <property type="evidence" value="ECO:0007669"/>
    <property type="project" value="UniProtKB-KW"/>
</dbReference>
<dbReference type="InterPro" id="IPR051081">
    <property type="entry name" value="HTH_MetalResp_TranReg"/>
</dbReference>
<dbReference type="SUPFAM" id="SSF46785">
    <property type="entry name" value="Winged helix' DNA-binding domain"/>
    <property type="match status" value="1"/>
</dbReference>
<dbReference type="Proteomes" id="UP000677436">
    <property type="component" value="Chromosome"/>
</dbReference>
<organism evidence="5 6">
    <name type="scientific">Polycladomyces abyssicola</name>
    <dbReference type="NCBI Taxonomy" id="1125966"/>
    <lineage>
        <taxon>Bacteria</taxon>
        <taxon>Bacillati</taxon>
        <taxon>Bacillota</taxon>
        <taxon>Bacilli</taxon>
        <taxon>Bacillales</taxon>
        <taxon>Thermoactinomycetaceae</taxon>
        <taxon>Polycladomyces</taxon>
    </lineage>
</organism>
<protein>
    <recommendedName>
        <fullName evidence="4">HTH arsR-type domain-containing protein</fullName>
    </recommendedName>
</protein>
<gene>
    <name evidence="5" type="ORF">JIR001_14860</name>
</gene>
<evidence type="ECO:0000256" key="3">
    <source>
        <dbReference type="ARBA" id="ARBA00023163"/>
    </source>
</evidence>
<dbReference type="InterPro" id="IPR036390">
    <property type="entry name" value="WH_DNA-bd_sf"/>
</dbReference>
<evidence type="ECO:0000259" key="4">
    <source>
        <dbReference type="Pfam" id="PF01022"/>
    </source>
</evidence>
<feature type="domain" description="HTH arsR-type" evidence="4">
    <location>
        <begin position="1"/>
        <end position="20"/>
    </location>
</feature>
<keyword evidence="3" id="KW-0804">Transcription</keyword>
<dbReference type="KEGG" id="pabs:JIR001_14860"/>